<sequence>MEWTERPIIVVMRAVTDGVDVRVRFQSNKFTGRAVRSSARARDTRPARADGGRARAAISADLCLGLRWFEFSSKSQNVLQSDRLPSLTLVFLLPHIHTPYLLLLSLSILIAHFDTAPSLKKAAELELTYVRSHRATYKRTTTPTD</sequence>
<protein>
    <submittedName>
        <fullName evidence="1">Uncharacterized protein</fullName>
    </submittedName>
</protein>
<gene>
    <name evidence="1" type="ORF">EVAR_83511_1</name>
</gene>
<dbReference type="EMBL" id="BGZK01001023">
    <property type="protein sequence ID" value="GBP68778.1"/>
    <property type="molecule type" value="Genomic_DNA"/>
</dbReference>
<reference evidence="1 2" key="1">
    <citation type="journal article" date="2019" name="Commun. Biol.">
        <title>The bagworm genome reveals a unique fibroin gene that provides high tensile strength.</title>
        <authorList>
            <person name="Kono N."/>
            <person name="Nakamura H."/>
            <person name="Ohtoshi R."/>
            <person name="Tomita M."/>
            <person name="Numata K."/>
            <person name="Arakawa K."/>
        </authorList>
    </citation>
    <scope>NUCLEOTIDE SEQUENCE [LARGE SCALE GENOMIC DNA]</scope>
</reference>
<comment type="caution">
    <text evidence="1">The sequence shown here is derived from an EMBL/GenBank/DDBJ whole genome shotgun (WGS) entry which is preliminary data.</text>
</comment>
<dbReference type="AlphaFoldDB" id="A0A4C1XYT7"/>
<keyword evidence="2" id="KW-1185">Reference proteome</keyword>
<evidence type="ECO:0000313" key="1">
    <source>
        <dbReference type="EMBL" id="GBP68778.1"/>
    </source>
</evidence>
<dbReference type="Proteomes" id="UP000299102">
    <property type="component" value="Unassembled WGS sequence"/>
</dbReference>
<accession>A0A4C1XYT7</accession>
<name>A0A4C1XYT7_EUMVA</name>
<organism evidence="1 2">
    <name type="scientific">Eumeta variegata</name>
    <name type="common">Bagworm moth</name>
    <name type="synonym">Eumeta japonica</name>
    <dbReference type="NCBI Taxonomy" id="151549"/>
    <lineage>
        <taxon>Eukaryota</taxon>
        <taxon>Metazoa</taxon>
        <taxon>Ecdysozoa</taxon>
        <taxon>Arthropoda</taxon>
        <taxon>Hexapoda</taxon>
        <taxon>Insecta</taxon>
        <taxon>Pterygota</taxon>
        <taxon>Neoptera</taxon>
        <taxon>Endopterygota</taxon>
        <taxon>Lepidoptera</taxon>
        <taxon>Glossata</taxon>
        <taxon>Ditrysia</taxon>
        <taxon>Tineoidea</taxon>
        <taxon>Psychidae</taxon>
        <taxon>Oiketicinae</taxon>
        <taxon>Eumeta</taxon>
    </lineage>
</organism>
<evidence type="ECO:0000313" key="2">
    <source>
        <dbReference type="Proteomes" id="UP000299102"/>
    </source>
</evidence>
<proteinExistence type="predicted"/>